<comment type="caution">
    <text evidence="3">The sequence shown here is derived from an EMBL/GenBank/DDBJ whole genome shotgun (WGS) entry which is preliminary data.</text>
</comment>
<dbReference type="PANTHER" id="PTHR23077:SF117">
    <property type="entry name" value="AAA+ ATPASE DOMAIN-CONTAINING PROTEIN"/>
    <property type="match status" value="1"/>
</dbReference>
<dbReference type="EMBL" id="CAJOBQ010000715">
    <property type="protein sequence ID" value="CAF4407289.1"/>
    <property type="molecule type" value="Genomic_DNA"/>
</dbReference>
<dbReference type="GO" id="GO:0016887">
    <property type="term" value="F:ATP hydrolysis activity"/>
    <property type="evidence" value="ECO:0007669"/>
    <property type="project" value="InterPro"/>
</dbReference>
<name>A0A818ADT4_9BILA</name>
<dbReference type="GO" id="GO:0005524">
    <property type="term" value="F:ATP binding"/>
    <property type="evidence" value="ECO:0007669"/>
    <property type="project" value="InterPro"/>
</dbReference>
<dbReference type="SMART" id="SM00382">
    <property type="entry name" value="AAA"/>
    <property type="match status" value="1"/>
</dbReference>
<evidence type="ECO:0000313" key="3">
    <source>
        <dbReference type="EMBL" id="CAF3402461.1"/>
    </source>
</evidence>
<proteinExistence type="predicted"/>
<keyword evidence="1" id="KW-0175">Coiled coil</keyword>
<feature type="coiled-coil region" evidence="1">
    <location>
        <begin position="1006"/>
        <end position="1033"/>
    </location>
</feature>
<sequence length="1198" mass="137835">MASMQLSVFDFLSVTASINSINDANLAQIRSNNFISNRNDAPNEQTLKNIAQQLRLLDDPINLQHLKICLSGEDDFDVKVKLVEIYFMKSLLPNPMNIIPQSNVQIKQTIETELVRQITCYIHVKQDRKSVEQFIEEFLFTSLIKKQNDHANRGNASRSAINKVPSSTRFTQGCVLDVFIRTQLSTRGVVNTGYSLTKLQLAEPLTLEDEFDTWYFDYMRGLFDIWLIPTNNQTFPLKWSITEDAEILFTVGNKSISAIDDANNTSAIGNIDRPSTVSLEKFINDICEKENNGNTERWLEGLRNEDIRSYSHLANLKFTEWEQMKSLSTNARKILKSYVDREKQLRVEVKKTSESKTDIDQGPKLPSKSQLIAYLHQIKLYFHYMLDEYFQQARIPQPAQVNVQCVDLAFEEMRNEGFADDGLFDQMKPFFLPLTMVEQDIEVTDRQWIQLENDLSNRQTLLRIEKAKLEDEMAELGGKYYQLDDKVVQLKASASRQTTTNLINSRDNQDETGSPSLQQQIVNCRSMMDELQPSRNQLRTKWNQLNDLISNIETALQSRKTRSSDSDLIKPNRGFIMYGPPGTGKSDIMSKVSTRLGINMVTPPIAAGELDRPLVGESERIISDICMRCHRLPYLMCCVSIDEIDSLAPKRTNNASHSDVSKLSVLLSVIDGIKDVRNLMFFCATNRIHMMDEAFLRRMSGKFFVGRPSSHARKAILSGMKTWHLNPSMLEDLAMATTNFSGAALRALRRSITAHCINVLRTNSSYHIVYRTVLEHAHEIALKYRIMIGAETLPDLLLRNLNETRPAEPWGLSNRRNSVYTGKILINLSKKKAYVEAVITHNNGEKEKIVYQDTLTERETDLKQLIERLVYYGKSRNVQLLQLVDLNLLLSESAYNEERKFEILKERVEESSSYRRSMIVFDLDSLIGVNKSEGYAALGNSTNVSLINQNVNIYIREKFRDAYCQTPFTNREQDDEELDKLEEKWSAIVVRESYLYRQFCSGDHQFTRLPEEIEEEEEQLRQSEQNLLCVKCKNNYTEQENKMGQCVYHDGFVYDCSSISLKMFPQSTGIQALITEEAQLLRNINITNEQKERHERGKQRFKFICCNQTLQISGNMGGCKKAKHQDLTKEEWENQCNNNGCYLQKWRDILNALDENNEVGSVTYNSIRRQETLPGSNFNRSTAFESDLSTSKKIIKKH</sequence>
<organism evidence="3 5">
    <name type="scientific">Rotaria socialis</name>
    <dbReference type="NCBI Taxonomy" id="392032"/>
    <lineage>
        <taxon>Eukaryota</taxon>
        <taxon>Metazoa</taxon>
        <taxon>Spiralia</taxon>
        <taxon>Gnathifera</taxon>
        <taxon>Rotifera</taxon>
        <taxon>Eurotatoria</taxon>
        <taxon>Bdelloidea</taxon>
        <taxon>Philodinida</taxon>
        <taxon>Philodinidae</taxon>
        <taxon>Rotaria</taxon>
    </lineage>
</organism>
<dbReference type="InterPro" id="IPR027417">
    <property type="entry name" value="P-loop_NTPase"/>
</dbReference>
<dbReference type="AlphaFoldDB" id="A0A818ADT4"/>
<evidence type="ECO:0000313" key="4">
    <source>
        <dbReference type="EMBL" id="CAF4407289.1"/>
    </source>
</evidence>
<gene>
    <name evidence="3" type="ORF">FME351_LOCUS9196</name>
    <name evidence="4" type="ORF">TSG867_LOCUS13440</name>
</gene>
<dbReference type="InterPro" id="IPR050168">
    <property type="entry name" value="AAA_ATPase_domain"/>
</dbReference>
<feature type="domain" description="AAA+ ATPase" evidence="2">
    <location>
        <begin position="571"/>
        <end position="709"/>
    </location>
</feature>
<dbReference type="CDD" id="cd19481">
    <property type="entry name" value="RecA-like_protease"/>
    <property type="match status" value="1"/>
</dbReference>
<evidence type="ECO:0000313" key="5">
    <source>
        <dbReference type="Proteomes" id="UP000663869"/>
    </source>
</evidence>
<dbReference type="Proteomes" id="UP000663862">
    <property type="component" value="Unassembled WGS sequence"/>
</dbReference>
<accession>A0A818ADT4</accession>
<dbReference type="InterPro" id="IPR003593">
    <property type="entry name" value="AAA+_ATPase"/>
</dbReference>
<dbReference type="SUPFAM" id="SSF52540">
    <property type="entry name" value="P-loop containing nucleoside triphosphate hydrolases"/>
    <property type="match status" value="1"/>
</dbReference>
<dbReference type="InterPro" id="IPR003959">
    <property type="entry name" value="ATPase_AAA_core"/>
</dbReference>
<reference evidence="3" key="1">
    <citation type="submission" date="2021-02" db="EMBL/GenBank/DDBJ databases">
        <authorList>
            <person name="Nowell W R."/>
        </authorList>
    </citation>
    <scope>NUCLEOTIDE SEQUENCE</scope>
</reference>
<dbReference type="Gene3D" id="3.40.50.300">
    <property type="entry name" value="P-loop containing nucleotide triphosphate hydrolases"/>
    <property type="match status" value="1"/>
</dbReference>
<dbReference type="Pfam" id="PF00004">
    <property type="entry name" value="AAA"/>
    <property type="match status" value="1"/>
</dbReference>
<evidence type="ECO:0000256" key="1">
    <source>
        <dbReference type="SAM" id="Coils"/>
    </source>
</evidence>
<evidence type="ECO:0000259" key="2">
    <source>
        <dbReference type="SMART" id="SM00382"/>
    </source>
</evidence>
<protein>
    <recommendedName>
        <fullName evidence="2">AAA+ ATPase domain-containing protein</fullName>
    </recommendedName>
</protein>
<dbReference type="Proteomes" id="UP000663869">
    <property type="component" value="Unassembled WGS sequence"/>
</dbReference>
<dbReference type="PANTHER" id="PTHR23077">
    <property type="entry name" value="AAA-FAMILY ATPASE"/>
    <property type="match status" value="1"/>
</dbReference>
<dbReference type="EMBL" id="CAJNYU010000990">
    <property type="protein sequence ID" value="CAF3402461.1"/>
    <property type="molecule type" value="Genomic_DNA"/>
</dbReference>